<accession>A0A0C1HMC1</accession>
<dbReference type="OrthoDB" id="2237678at2"/>
<organism evidence="1 2">
    <name type="scientific">Streptococcus constellatus</name>
    <dbReference type="NCBI Taxonomy" id="76860"/>
    <lineage>
        <taxon>Bacteria</taxon>
        <taxon>Bacillati</taxon>
        <taxon>Bacillota</taxon>
        <taxon>Bacilli</taxon>
        <taxon>Lactobacillales</taxon>
        <taxon>Streptococcaceae</taxon>
        <taxon>Streptococcus</taxon>
        <taxon>Streptococcus anginosus group</taxon>
    </lineage>
</organism>
<name>A0A0C1HMC1_STRCV</name>
<dbReference type="EMBL" id="JWIY01000001">
    <property type="protein sequence ID" value="KIC78454.1"/>
    <property type="molecule type" value="Genomic_DNA"/>
</dbReference>
<evidence type="ECO:0008006" key="3">
    <source>
        <dbReference type="Google" id="ProtNLM"/>
    </source>
</evidence>
<protein>
    <recommendedName>
        <fullName evidence="3">Sensory transduction regulator</fullName>
    </recommendedName>
</protein>
<evidence type="ECO:0000313" key="2">
    <source>
        <dbReference type="Proteomes" id="UP000031339"/>
    </source>
</evidence>
<comment type="caution">
    <text evidence="1">The sequence shown here is derived from an EMBL/GenBank/DDBJ whole genome shotgun (WGS) entry which is preliminary data.</text>
</comment>
<evidence type="ECO:0000313" key="1">
    <source>
        <dbReference type="EMBL" id="KIC78454.1"/>
    </source>
</evidence>
<dbReference type="AlphaFoldDB" id="A0A0C1HMC1"/>
<dbReference type="Proteomes" id="UP000031339">
    <property type="component" value="Unassembled WGS sequence"/>
</dbReference>
<dbReference type="RefSeq" id="WP_039677006.1">
    <property type="nucleotide sequence ID" value="NZ_JWIY01000001.1"/>
</dbReference>
<reference evidence="1 2" key="1">
    <citation type="submission" date="2014-12" db="EMBL/GenBank/DDBJ databases">
        <title>Partial genome sequence of Streptococcus constellatus KCOM 1650 (= ChDC B144).</title>
        <authorList>
            <person name="Kook J.-K."/>
            <person name="Park S.-N."/>
            <person name="Lim Y.K."/>
            <person name="Jo E."/>
        </authorList>
    </citation>
    <scope>NUCLEOTIDE SEQUENCE [LARGE SCALE GENOMIC DNA]</scope>
    <source>
        <strain evidence="1 2">KCOM 1650</strain>
    </source>
</reference>
<proteinExistence type="predicted"/>
<sequence length="144" mass="16872">MDQINEKFQQFLSGKNFVLKKQGTDHSWIYQGKLQITEFHMVDFAIQLDKEDKEAIYQIVFTNIAYCRNLKEYSEWVTLINELNVEQAGSYYFCIDNDGKVFLRHIGIVKDDLEQLFRILTSAGEVIRQASQKIEHQFGVTVIL</sequence>
<gene>
    <name evidence="1" type="ORF">RN79_02475</name>
</gene>